<dbReference type="AlphaFoldDB" id="A0A553N901"/>
<feature type="domain" description="SSD" evidence="4">
    <location>
        <begin position="1"/>
        <end position="126"/>
    </location>
</feature>
<feature type="transmembrane region" description="Helical" evidence="3">
    <location>
        <begin position="20"/>
        <end position="48"/>
    </location>
</feature>
<dbReference type="EMBL" id="VCGU01000459">
    <property type="protein sequence ID" value="TRY61923.1"/>
    <property type="molecule type" value="Genomic_DNA"/>
</dbReference>
<evidence type="ECO:0000256" key="1">
    <source>
        <dbReference type="ARBA" id="ARBA00005585"/>
    </source>
</evidence>
<dbReference type="Proteomes" id="UP000318571">
    <property type="component" value="Chromosome 8"/>
</dbReference>
<comment type="caution">
    <text evidence="5">The sequence shown here is derived from an EMBL/GenBank/DDBJ whole genome shotgun (WGS) entry which is preliminary data.</text>
</comment>
<feature type="transmembrane region" description="Helical" evidence="3">
    <location>
        <begin position="104"/>
        <end position="127"/>
    </location>
</feature>
<dbReference type="Gene3D" id="1.20.1640.10">
    <property type="entry name" value="Multidrug efflux transporter AcrB transmembrane domain"/>
    <property type="match status" value="1"/>
</dbReference>
<evidence type="ECO:0000313" key="5">
    <source>
        <dbReference type="EMBL" id="TRY61923.1"/>
    </source>
</evidence>
<keyword evidence="3" id="KW-0812">Transmembrane</keyword>
<proteinExistence type="inferred from homology"/>
<feature type="region of interest" description="Disordered" evidence="2">
    <location>
        <begin position="135"/>
        <end position="202"/>
    </location>
</feature>
<sequence>MWYISFTLVWAPTPVNNSFFFFLAGLTIDTVSCTILIISIGLCVDFSAHIAHAFLHAQGTRNQRIQESLTNIGPAVLNGGFSTFLSFILLFNSNSHVFDTFFKVFFLVVVFGLFNGLAFLPTLLSLIGPSSVTGSSASLDDPQQDQPSSALSKPSEPASICLEPSIKTCPMPKSAKDGEGLPLEELLQPLNPPPNSTSSSSV</sequence>
<keyword evidence="3" id="KW-0472">Membrane</keyword>
<protein>
    <recommendedName>
        <fullName evidence="4">SSD domain-containing protein</fullName>
    </recommendedName>
</protein>
<dbReference type="InterPro" id="IPR051697">
    <property type="entry name" value="Patched_domain-protein"/>
</dbReference>
<evidence type="ECO:0000313" key="6">
    <source>
        <dbReference type="Proteomes" id="UP000318571"/>
    </source>
</evidence>
<accession>A0A553N901</accession>
<dbReference type="PANTHER" id="PTHR10796">
    <property type="entry name" value="PATCHED-RELATED"/>
    <property type="match status" value="1"/>
</dbReference>
<feature type="transmembrane region" description="Helical" evidence="3">
    <location>
        <begin position="69"/>
        <end position="92"/>
    </location>
</feature>
<keyword evidence="6" id="KW-1185">Reference proteome</keyword>
<organism evidence="5 6">
    <name type="scientific">Tigriopus californicus</name>
    <name type="common">Marine copepod</name>
    <dbReference type="NCBI Taxonomy" id="6832"/>
    <lineage>
        <taxon>Eukaryota</taxon>
        <taxon>Metazoa</taxon>
        <taxon>Ecdysozoa</taxon>
        <taxon>Arthropoda</taxon>
        <taxon>Crustacea</taxon>
        <taxon>Multicrustacea</taxon>
        <taxon>Hexanauplia</taxon>
        <taxon>Copepoda</taxon>
        <taxon>Harpacticoida</taxon>
        <taxon>Harpacticidae</taxon>
        <taxon>Tigriopus</taxon>
    </lineage>
</organism>
<dbReference type="PROSITE" id="PS50156">
    <property type="entry name" value="SSD"/>
    <property type="match status" value="1"/>
</dbReference>
<gene>
    <name evidence="5" type="ORF">TCAL_16258</name>
</gene>
<keyword evidence="3" id="KW-1133">Transmembrane helix</keyword>
<evidence type="ECO:0000256" key="2">
    <source>
        <dbReference type="SAM" id="MobiDB-lite"/>
    </source>
</evidence>
<reference evidence="5 6" key="1">
    <citation type="journal article" date="2018" name="Nat. Ecol. Evol.">
        <title>Genomic signatures of mitonuclear coevolution across populations of Tigriopus californicus.</title>
        <authorList>
            <person name="Barreto F.S."/>
            <person name="Watson E.T."/>
            <person name="Lima T.G."/>
            <person name="Willett C.S."/>
            <person name="Edmands S."/>
            <person name="Li W."/>
            <person name="Burton R.S."/>
        </authorList>
    </citation>
    <scope>NUCLEOTIDE SEQUENCE [LARGE SCALE GENOMIC DNA]</scope>
    <source>
        <strain evidence="5 6">San Diego</strain>
    </source>
</reference>
<comment type="similarity">
    <text evidence="1">Belongs to the patched family.</text>
</comment>
<evidence type="ECO:0000256" key="3">
    <source>
        <dbReference type="SAM" id="Phobius"/>
    </source>
</evidence>
<dbReference type="STRING" id="6832.A0A553N901"/>
<evidence type="ECO:0000259" key="4">
    <source>
        <dbReference type="PROSITE" id="PS50156"/>
    </source>
</evidence>
<dbReference type="PANTHER" id="PTHR10796:SF130">
    <property type="entry name" value="PATCHED DOMAIN-CONTAINING PROTEIN 3-LIKE PROTEIN"/>
    <property type="match status" value="1"/>
</dbReference>
<dbReference type="SUPFAM" id="SSF82866">
    <property type="entry name" value="Multidrug efflux transporter AcrB transmembrane domain"/>
    <property type="match status" value="1"/>
</dbReference>
<dbReference type="InterPro" id="IPR000731">
    <property type="entry name" value="SSD"/>
</dbReference>
<dbReference type="GO" id="GO:0016020">
    <property type="term" value="C:membrane"/>
    <property type="evidence" value="ECO:0007669"/>
    <property type="project" value="TreeGrafter"/>
</dbReference>
<name>A0A553N901_TIGCA</name>